<accession>A0A1W7CXT4</accession>
<feature type="region of interest" description="Disordered" evidence="1">
    <location>
        <begin position="1"/>
        <end position="68"/>
    </location>
</feature>
<dbReference type="Proteomes" id="UP000194218">
    <property type="component" value="Chromosome"/>
</dbReference>
<name>A0A1W7CXT4_9ACTN</name>
<dbReference type="AlphaFoldDB" id="A0A1W7CXT4"/>
<organism evidence="2 3">
    <name type="scientific">Streptomyces marincola</name>
    <dbReference type="NCBI Taxonomy" id="2878388"/>
    <lineage>
        <taxon>Bacteria</taxon>
        <taxon>Bacillati</taxon>
        <taxon>Actinomycetota</taxon>
        <taxon>Actinomycetes</taxon>
        <taxon>Kitasatosporales</taxon>
        <taxon>Streptomycetaceae</taxon>
        <taxon>Streptomyces</taxon>
    </lineage>
</organism>
<dbReference type="KEGG" id="smao:CAG99_12755"/>
<gene>
    <name evidence="2" type="ORF">CAG99_12755</name>
</gene>
<keyword evidence="3" id="KW-1185">Reference proteome</keyword>
<evidence type="ECO:0000313" key="3">
    <source>
        <dbReference type="Proteomes" id="UP000194218"/>
    </source>
</evidence>
<evidence type="ECO:0000256" key="1">
    <source>
        <dbReference type="SAM" id="MobiDB-lite"/>
    </source>
</evidence>
<protein>
    <submittedName>
        <fullName evidence="2">Uncharacterized protein</fullName>
    </submittedName>
</protein>
<sequence length="104" mass="10592">MPVPPSGGTGARATAPPPAACGGADPWGRLPALRGDRGNALPVRAELGQRMPHEPPGRRAWPVAAARPGAAEQARDDSLARFVTPEVAEAVRAWTAGLLATTAA</sequence>
<feature type="compositionally biased region" description="Low complexity" evidence="1">
    <location>
        <begin position="58"/>
        <end position="68"/>
    </location>
</feature>
<reference evidence="2 3" key="1">
    <citation type="submission" date="2017-05" db="EMBL/GenBank/DDBJ databases">
        <title>Complete genome sequence of Streptomyces sp. SCSIO 03032 revealed the diverse biosynthetic pathways for its bioactive secondary metabolites.</title>
        <authorList>
            <person name="Ma L."/>
            <person name="Zhu Y."/>
            <person name="Zhang W."/>
            <person name="Zhang G."/>
            <person name="Tian X."/>
            <person name="Zhang S."/>
            <person name="Zhang C."/>
        </authorList>
    </citation>
    <scope>NUCLEOTIDE SEQUENCE [LARGE SCALE GENOMIC DNA]</scope>
    <source>
        <strain evidence="2 3">SCSIO 03032</strain>
    </source>
</reference>
<dbReference type="EMBL" id="CP021121">
    <property type="protein sequence ID" value="ARQ69623.1"/>
    <property type="molecule type" value="Genomic_DNA"/>
</dbReference>
<evidence type="ECO:0000313" key="2">
    <source>
        <dbReference type="EMBL" id="ARQ69623.1"/>
    </source>
</evidence>
<proteinExistence type="predicted"/>